<protein>
    <submittedName>
        <fullName evidence="2">Strictosidine synthase 3-like</fullName>
    </submittedName>
</protein>
<evidence type="ECO:0000256" key="1">
    <source>
        <dbReference type="SAM" id="MobiDB-lite"/>
    </source>
</evidence>
<dbReference type="Proteomes" id="UP000250235">
    <property type="component" value="Unassembled WGS sequence"/>
</dbReference>
<evidence type="ECO:0000313" key="3">
    <source>
        <dbReference type="Proteomes" id="UP000250235"/>
    </source>
</evidence>
<feature type="compositionally biased region" description="Low complexity" evidence="1">
    <location>
        <begin position="17"/>
        <end position="30"/>
    </location>
</feature>
<name>A0A2Z7ANA9_9LAMI</name>
<dbReference type="EMBL" id="KV014282">
    <property type="protein sequence ID" value="KZV22650.1"/>
    <property type="molecule type" value="Genomic_DNA"/>
</dbReference>
<feature type="region of interest" description="Disordered" evidence="1">
    <location>
        <begin position="17"/>
        <end position="116"/>
    </location>
</feature>
<proteinExistence type="predicted"/>
<sequence length="334" mass="37025">MQRDILLNALITIRGPRLLSGTSSSPTSTSPRRHLNKSQGNSNQINSDPLNTYNLRASPRSIHSNIITGTQGNGDRPAEVPVCPAWLPEDPATGKHRSKQQKKEKKIRGCQRNRSTRPANQLEVHLNRASIPAQCINRGNHRSVIIRPVSHHSSVVFRHNQSIGHHSNDSVGPFKHDTSVCRSQRGSISGHQSINMAQYHHIKQISMTRNIGMIMLIDVYSSSTRTFNSQVLLNRSHQARQLQLTQLLFTGHGTTTKQGLPYSSNLGIERAKELSGSACENSRATLLLRDPSHTSTQDSQLVLIDRATQYELNATCLAPKNGGIRRQLIGEGFE</sequence>
<keyword evidence="3" id="KW-1185">Reference proteome</keyword>
<feature type="compositionally biased region" description="Basic residues" evidence="1">
    <location>
        <begin position="94"/>
        <end position="115"/>
    </location>
</feature>
<reference evidence="2 3" key="1">
    <citation type="journal article" date="2015" name="Proc. Natl. Acad. Sci. U.S.A.">
        <title>The resurrection genome of Boea hygrometrica: A blueprint for survival of dehydration.</title>
        <authorList>
            <person name="Xiao L."/>
            <person name="Yang G."/>
            <person name="Zhang L."/>
            <person name="Yang X."/>
            <person name="Zhao S."/>
            <person name="Ji Z."/>
            <person name="Zhou Q."/>
            <person name="Hu M."/>
            <person name="Wang Y."/>
            <person name="Chen M."/>
            <person name="Xu Y."/>
            <person name="Jin H."/>
            <person name="Xiao X."/>
            <person name="Hu G."/>
            <person name="Bao F."/>
            <person name="Hu Y."/>
            <person name="Wan P."/>
            <person name="Li L."/>
            <person name="Deng X."/>
            <person name="Kuang T."/>
            <person name="Xiang C."/>
            <person name="Zhu J.K."/>
            <person name="Oliver M.J."/>
            <person name="He Y."/>
        </authorList>
    </citation>
    <scope>NUCLEOTIDE SEQUENCE [LARGE SCALE GENOMIC DNA]</scope>
    <source>
        <strain evidence="3">cv. XS01</strain>
    </source>
</reference>
<evidence type="ECO:0000313" key="2">
    <source>
        <dbReference type="EMBL" id="KZV22650.1"/>
    </source>
</evidence>
<gene>
    <name evidence="2" type="ORF">F511_43807</name>
</gene>
<accession>A0A2Z7ANA9</accession>
<feature type="compositionally biased region" description="Polar residues" evidence="1">
    <location>
        <begin position="37"/>
        <end position="70"/>
    </location>
</feature>
<dbReference type="AlphaFoldDB" id="A0A2Z7ANA9"/>
<organism evidence="2 3">
    <name type="scientific">Dorcoceras hygrometricum</name>
    <dbReference type="NCBI Taxonomy" id="472368"/>
    <lineage>
        <taxon>Eukaryota</taxon>
        <taxon>Viridiplantae</taxon>
        <taxon>Streptophyta</taxon>
        <taxon>Embryophyta</taxon>
        <taxon>Tracheophyta</taxon>
        <taxon>Spermatophyta</taxon>
        <taxon>Magnoliopsida</taxon>
        <taxon>eudicotyledons</taxon>
        <taxon>Gunneridae</taxon>
        <taxon>Pentapetalae</taxon>
        <taxon>asterids</taxon>
        <taxon>lamiids</taxon>
        <taxon>Lamiales</taxon>
        <taxon>Gesneriaceae</taxon>
        <taxon>Didymocarpoideae</taxon>
        <taxon>Trichosporeae</taxon>
        <taxon>Loxocarpinae</taxon>
        <taxon>Dorcoceras</taxon>
    </lineage>
</organism>